<dbReference type="CDD" id="cd03784">
    <property type="entry name" value="GT1_Gtf-like"/>
    <property type="match status" value="1"/>
</dbReference>
<dbReference type="GO" id="GO:0035251">
    <property type="term" value="F:UDP-glucosyltransferase activity"/>
    <property type="evidence" value="ECO:0007669"/>
    <property type="project" value="TreeGrafter"/>
</dbReference>
<dbReference type="PANTHER" id="PTHR48047">
    <property type="entry name" value="GLYCOSYLTRANSFERASE"/>
    <property type="match status" value="1"/>
</dbReference>
<feature type="compositionally biased region" description="Pro residues" evidence="4">
    <location>
        <begin position="62"/>
        <end position="73"/>
    </location>
</feature>
<dbReference type="InterPro" id="IPR002213">
    <property type="entry name" value="UDP_glucos_trans"/>
</dbReference>
<reference evidence="5 6" key="1">
    <citation type="journal article" date="2014" name="PLoS ONE">
        <title>Global Analysis of Gene Expression Profiles in Physic Nut (Jatropha curcas L.) Seedlings Exposed to Salt Stress.</title>
        <authorList>
            <person name="Zhang L."/>
            <person name="Zhang C."/>
            <person name="Wu P."/>
            <person name="Chen Y."/>
            <person name="Li M."/>
            <person name="Jiang H."/>
            <person name="Wu G."/>
        </authorList>
    </citation>
    <scope>NUCLEOTIDE SEQUENCE [LARGE SCALE GENOMIC DNA]</scope>
    <source>
        <strain evidence="6">cv. GZQX0401</strain>
        <tissue evidence="5">Young leaves</tissue>
    </source>
</reference>
<evidence type="ECO:0000256" key="2">
    <source>
        <dbReference type="ARBA" id="ARBA00022676"/>
    </source>
</evidence>
<dbReference type="FunFam" id="3.40.50.2000:FF:000060">
    <property type="entry name" value="Glycosyltransferase"/>
    <property type="match status" value="1"/>
</dbReference>
<organism evidence="5 6">
    <name type="scientific">Jatropha curcas</name>
    <name type="common">Barbados nut</name>
    <dbReference type="NCBI Taxonomy" id="180498"/>
    <lineage>
        <taxon>Eukaryota</taxon>
        <taxon>Viridiplantae</taxon>
        <taxon>Streptophyta</taxon>
        <taxon>Embryophyta</taxon>
        <taxon>Tracheophyta</taxon>
        <taxon>Spermatophyta</taxon>
        <taxon>Magnoliopsida</taxon>
        <taxon>eudicotyledons</taxon>
        <taxon>Gunneridae</taxon>
        <taxon>Pentapetalae</taxon>
        <taxon>rosids</taxon>
        <taxon>fabids</taxon>
        <taxon>Malpighiales</taxon>
        <taxon>Euphorbiaceae</taxon>
        <taxon>Crotonoideae</taxon>
        <taxon>Jatropheae</taxon>
        <taxon>Jatropha</taxon>
    </lineage>
</organism>
<protein>
    <recommendedName>
        <fullName evidence="7">Glycosyltransferase</fullName>
    </recommendedName>
</protein>
<keyword evidence="6" id="KW-1185">Reference proteome</keyword>
<dbReference type="AlphaFoldDB" id="A0A067L6W0"/>
<accession>A0A067L6W0</accession>
<dbReference type="Pfam" id="PF00201">
    <property type="entry name" value="UDPGT"/>
    <property type="match status" value="1"/>
</dbReference>
<gene>
    <name evidence="5" type="ORF">JCGZ_05624</name>
</gene>
<evidence type="ECO:0008006" key="7">
    <source>
        <dbReference type="Google" id="ProtNLM"/>
    </source>
</evidence>
<feature type="compositionally biased region" description="Pro residues" evidence="4">
    <location>
        <begin position="182"/>
        <end position="217"/>
    </location>
</feature>
<evidence type="ECO:0000256" key="1">
    <source>
        <dbReference type="ARBA" id="ARBA00009995"/>
    </source>
</evidence>
<evidence type="ECO:0000256" key="3">
    <source>
        <dbReference type="ARBA" id="ARBA00022679"/>
    </source>
</evidence>
<name>A0A067L6W0_JATCU</name>
<feature type="compositionally biased region" description="Pro residues" evidence="4">
    <location>
        <begin position="225"/>
        <end position="234"/>
    </location>
</feature>
<comment type="similarity">
    <text evidence="1">Belongs to the UDP-glycosyltransferase family.</text>
</comment>
<dbReference type="OrthoDB" id="5835829at2759"/>
<feature type="region of interest" description="Disordered" evidence="4">
    <location>
        <begin position="60"/>
        <end position="79"/>
    </location>
</feature>
<evidence type="ECO:0000313" key="6">
    <source>
        <dbReference type="Proteomes" id="UP000027138"/>
    </source>
</evidence>
<keyword evidence="3" id="KW-0808">Transferase</keyword>
<dbReference type="EMBL" id="KK914256">
    <property type="protein sequence ID" value="KDP44157.1"/>
    <property type="molecule type" value="Genomic_DNA"/>
</dbReference>
<evidence type="ECO:0000313" key="5">
    <source>
        <dbReference type="EMBL" id="KDP44157.1"/>
    </source>
</evidence>
<evidence type="ECO:0000256" key="4">
    <source>
        <dbReference type="SAM" id="MobiDB-lite"/>
    </source>
</evidence>
<proteinExistence type="inferred from homology"/>
<dbReference type="SUPFAM" id="SSF53756">
    <property type="entry name" value="UDP-Glycosyltransferase/glycogen phosphorylase"/>
    <property type="match status" value="1"/>
</dbReference>
<keyword evidence="2" id="KW-0328">Glycosyltransferase</keyword>
<dbReference type="Gene3D" id="3.40.50.2000">
    <property type="entry name" value="Glycogen Phosphorylase B"/>
    <property type="match status" value="3"/>
</dbReference>
<dbReference type="PANTHER" id="PTHR48047:SF131">
    <property type="entry name" value="GLYCOSYLTRANSFERASE"/>
    <property type="match status" value="1"/>
</dbReference>
<sequence length="512" mass="56082">MVYEIWLIPFFGQGHLLPTIELCKQILSRNFKTTLIISSDLSSNIPSSLTQYPLFQVAELPSSPPPPPPPHSAPDPFHRHLHHHSEMAQGIEDLIAKRSENPDSTLPICAVVDVMMSWTNEIIKKFQIPTIGFFTSGACSAAMEYAIWKNHAVDLKPGEIRLLPGLPEDMALTDSDLKTRPHGPPPAGNGGGPPPPAGPPPGGIGGQQPPPPGPPPGFGRRKMGPPQPGAPPPWLEDTEASIALMMNTCNFLERPFIEYLTNEIGKPVWGVGPLLPEQFWKSTGSILQDNQIRANRRSNVTQEEVLTWLDAKAPGSVLYIAFGTEVGPTIDEYTQLADALEASNRPFIWAIQLNSGRVGPPSQTGSDQGYFPHGLQERVGKRGLIIHGWAPQLLILSHPSIGGFLSHCGWNSSVEAIGGGKAILGWPIRGDQYYNAQLIVKHLKIGFMISNDFSRLISKDDIIKGIERLIGDEQIKNQARLLSAQFENGFPISSISSLDAFRDFIIYKKYKL</sequence>
<feature type="region of interest" description="Disordered" evidence="4">
    <location>
        <begin position="171"/>
        <end position="235"/>
    </location>
</feature>
<dbReference type="Proteomes" id="UP000027138">
    <property type="component" value="Unassembled WGS sequence"/>
</dbReference>